<protein>
    <submittedName>
        <fullName evidence="6">AraC family transcriptional regulator</fullName>
    </submittedName>
</protein>
<evidence type="ECO:0000313" key="6">
    <source>
        <dbReference type="EMBL" id="EEH12673.1"/>
    </source>
</evidence>
<dbReference type="EMBL" id="ACJD01000007">
    <property type="protein sequence ID" value="EEH12673.1"/>
    <property type="molecule type" value="Genomic_DNA"/>
</dbReference>
<dbReference type="InterPro" id="IPR009057">
    <property type="entry name" value="Homeodomain-like_sf"/>
</dbReference>
<dbReference type="InterPro" id="IPR011051">
    <property type="entry name" value="RmlC_Cupin_sf"/>
</dbReference>
<dbReference type="SUPFAM" id="SSF46689">
    <property type="entry name" value="Homeodomain-like"/>
    <property type="match status" value="1"/>
</dbReference>
<dbReference type="SUPFAM" id="SSF51182">
    <property type="entry name" value="RmlC-like cupins"/>
    <property type="match status" value="1"/>
</dbReference>
<organism evidence="6 7">
    <name type="scientific">Brucella ceti str. Cudo</name>
    <dbReference type="NCBI Taxonomy" id="595497"/>
    <lineage>
        <taxon>Bacteria</taxon>
        <taxon>Pseudomonadati</taxon>
        <taxon>Pseudomonadota</taxon>
        <taxon>Alphaproteobacteria</taxon>
        <taxon>Hyphomicrobiales</taxon>
        <taxon>Brucellaceae</taxon>
        <taxon>Brucella/Ochrobactrum group</taxon>
        <taxon>Brucella</taxon>
    </lineage>
</organism>
<proteinExistence type="predicted"/>
<dbReference type="InterPro" id="IPR018060">
    <property type="entry name" value="HTH_AraC"/>
</dbReference>
<name>C0GBH2_9HYPH</name>
<sequence length="321" mass="37065">MQQKIALTEHGTGGMTMRKRIPTYELYGEETDQKPDFWLHCETLYSRSSLHNFEISLHRHDNFFQFLYVESGTGNVNFDGVLHSFRTPCAIIVPPNFNHGFAFSRNIVGHIVTVLQPQMPFLESGFGTSTADWMMRPKLVQMEGADEADLAFLALTMRHIQSEYQSRKMHKNSMLESLLKSSLVQIIRHALALQPEHDTWQSYREPRIERLLELIDRHFREHRPVSFYAGQLGLSATHLNRLTRRVAGAPVQHMIARKLIDMARRDLVAMPSSVQHVAYSLGFSDPAYFSRFFQKMTGETPRAFRLRERERLSASMPVTAQ</sequence>
<dbReference type="Gene3D" id="1.10.10.60">
    <property type="entry name" value="Homeodomain-like"/>
    <property type="match status" value="1"/>
</dbReference>
<dbReference type="GO" id="GO:0043565">
    <property type="term" value="F:sequence-specific DNA binding"/>
    <property type="evidence" value="ECO:0007669"/>
    <property type="project" value="InterPro"/>
</dbReference>
<evidence type="ECO:0000256" key="1">
    <source>
        <dbReference type="ARBA" id="ARBA00023015"/>
    </source>
</evidence>
<evidence type="ECO:0000256" key="4">
    <source>
        <dbReference type="ARBA" id="ARBA00023163"/>
    </source>
</evidence>
<dbReference type="AlphaFoldDB" id="C0GBH2"/>
<dbReference type="InterPro" id="IPR014710">
    <property type="entry name" value="RmlC-like_jellyroll"/>
</dbReference>
<dbReference type="Gene3D" id="2.60.120.10">
    <property type="entry name" value="Jelly Rolls"/>
    <property type="match status" value="1"/>
</dbReference>
<keyword evidence="4" id="KW-0804">Transcription</keyword>
<reference evidence="6 7" key="1">
    <citation type="submission" date="2009-03" db="EMBL/GenBank/DDBJ databases">
        <authorList>
            <person name="Setubal J.C."/>
            <person name="Boyle S."/>
            <person name="Crasta O.R."/>
            <person name="Gillespie J.J."/>
            <person name="Kenyon R.W."/>
            <person name="Lu J."/>
            <person name="Mane S."/>
            <person name="Nagrani S."/>
            <person name="Shallom J.M."/>
            <person name="Shallom S."/>
            <person name="Shukla M."/>
            <person name="Snyder E.E."/>
            <person name="Sobral B.W."/>
            <person name="Wattam A.R."/>
            <person name="Will R."/>
            <person name="Williams K."/>
            <person name="Yoo H."/>
            <person name="Bruce D.H."/>
            <person name="Detter C."/>
            <person name="Munk C."/>
            <person name="Brettin T.S."/>
            <person name="Ficht T."/>
        </authorList>
    </citation>
    <scope>NUCLEOTIDE SEQUENCE [LARGE SCALE GENOMIC DNA]</scope>
    <source>
        <strain evidence="6 7">Cudo</strain>
    </source>
</reference>
<keyword evidence="1" id="KW-0805">Transcription regulation</keyword>
<feature type="domain" description="HTH araC/xylS-type" evidence="5">
    <location>
        <begin position="209"/>
        <end position="307"/>
    </location>
</feature>
<evidence type="ECO:0000256" key="3">
    <source>
        <dbReference type="ARBA" id="ARBA00023159"/>
    </source>
</evidence>
<dbReference type="PRINTS" id="PR00032">
    <property type="entry name" value="HTHARAC"/>
</dbReference>
<comment type="caution">
    <text evidence="6">The sequence shown here is derived from an EMBL/GenBank/DDBJ whole genome shotgun (WGS) entry which is preliminary data.</text>
</comment>
<dbReference type="InterPro" id="IPR047264">
    <property type="entry name" value="Cupin_HpaA-like_N"/>
</dbReference>
<dbReference type="SMART" id="SM00342">
    <property type="entry name" value="HTH_ARAC"/>
    <property type="match status" value="1"/>
</dbReference>
<keyword evidence="3" id="KW-0010">Activator</keyword>
<keyword evidence="2" id="KW-0238">DNA-binding</keyword>
<evidence type="ECO:0000256" key="2">
    <source>
        <dbReference type="ARBA" id="ARBA00023125"/>
    </source>
</evidence>
<dbReference type="PROSITE" id="PS01124">
    <property type="entry name" value="HTH_ARAC_FAMILY_2"/>
    <property type="match status" value="1"/>
</dbReference>
<dbReference type="GO" id="GO:0003700">
    <property type="term" value="F:DNA-binding transcription factor activity"/>
    <property type="evidence" value="ECO:0007669"/>
    <property type="project" value="InterPro"/>
</dbReference>
<accession>C0GBH2</accession>
<evidence type="ECO:0000259" key="5">
    <source>
        <dbReference type="PROSITE" id="PS01124"/>
    </source>
</evidence>
<dbReference type="InterPro" id="IPR020449">
    <property type="entry name" value="Tscrpt_reg_AraC-type_HTH"/>
</dbReference>
<dbReference type="PANTHER" id="PTHR43280:SF32">
    <property type="entry name" value="TRANSCRIPTIONAL REGULATORY PROTEIN"/>
    <property type="match status" value="1"/>
</dbReference>
<dbReference type="CDD" id="cd06999">
    <property type="entry name" value="cupin_HpaA-like_N"/>
    <property type="match status" value="1"/>
</dbReference>
<dbReference type="PANTHER" id="PTHR43280">
    <property type="entry name" value="ARAC-FAMILY TRANSCRIPTIONAL REGULATOR"/>
    <property type="match status" value="1"/>
</dbReference>
<evidence type="ECO:0000313" key="7">
    <source>
        <dbReference type="Proteomes" id="UP000003678"/>
    </source>
</evidence>
<dbReference type="InterPro" id="IPR003313">
    <property type="entry name" value="AraC-bd"/>
</dbReference>
<gene>
    <name evidence="6" type="ORF">BCETI_7000092</name>
</gene>
<dbReference type="Pfam" id="PF02311">
    <property type="entry name" value="AraC_binding"/>
    <property type="match status" value="1"/>
</dbReference>
<dbReference type="Pfam" id="PF12833">
    <property type="entry name" value="HTH_18"/>
    <property type="match status" value="1"/>
</dbReference>
<dbReference type="Proteomes" id="UP000003678">
    <property type="component" value="Unassembled WGS sequence"/>
</dbReference>